<accession>A0A9P8BYS8</accession>
<dbReference type="PANTHER" id="PTHR19842">
    <property type="entry name" value="G BETA-LIKE PROTEIN GBL"/>
    <property type="match status" value="1"/>
</dbReference>
<dbReference type="PANTHER" id="PTHR19842:SF2">
    <property type="entry name" value="WD REPEAT PROTEIN (AFU_ORTHOLOGUE AFUA_5G04300)"/>
    <property type="match status" value="1"/>
</dbReference>
<dbReference type="GO" id="GO:0031929">
    <property type="term" value="P:TOR signaling"/>
    <property type="evidence" value="ECO:0007669"/>
    <property type="project" value="InterPro"/>
</dbReference>
<proteinExistence type="inferred from homology"/>
<feature type="compositionally biased region" description="Basic residues" evidence="5">
    <location>
        <begin position="1"/>
        <end position="13"/>
    </location>
</feature>
<evidence type="ECO:0000256" key="3">
    <source>
        <dbReference type="ARBA" id="ARBA00022737"/>
    </source>
</evidence>
<dbReference type="Proteomes" id="UP000824998">
    <property type="component" value="Unassembled WGS sequence"/>
</dbReference>
<protein>
    <submittedName>
        <fullName evidence="6">Uncharacterized protein</fullName>
    </submittedName>
</protein>
<dbReference type="PROSITE" id="PS00678">
    <property type="entry name" value="WD_REPEATS_1"/>
    <property type="match status" value="1"/>
</dbReference>
<name>A0A9P8BYS8_9HELO</name>
<dbReference type="AlphaFoldDB" id="A0A9P8BYS8"/>
<keyword evidence="7" id="KW-1185">Reference proteome</keyword>
<dbReference type="SMART" id="SM00320">
    <property type="entry name" value="WD40"/>
    <property type="match status" value="4"/>
</dbReference>
<gene>
    <name evidence="6" type="ORF">BJ875DRAFT_390371</name>
</gene>
<dbReference type="InterPro" id="IPR015943">
    <property type="entry name" value="WD40/YVTN_repeat-like_dom_sf"/>
</dbReference>
<feature type="repeat" description="WD" evidence="4">
    <location>
        <begin position="607"/>
        <end position="648"/>
    </location>
</feature>
<evidence type="ECO:0000313" key="6">
    <source>
        <dbReference type="EMBL" id="KAG9227969.1"/>
    </source>
</evidence>
<dbReference type="GO" id="GO:0031931">
    <property type="term" value="C:TORC1 complex"/>
    <property type="evidence" value="ECO:0007669"/>
    <property type="project" value="InterPro"/>
</dbReference>
<sequence>MVHRPLARSKRRSSSPPTSLSTDNVNSEGEKEEEDGRQTTRHAVISIVPKAGVSGHVPPTIEDITRPYISVRKRNVREDGDSPHNDHIDFNKTEVKYICAVVRKYTNLLSPASESAVEELSSLMTRSHCRIPRLTKLIVESLKTGNSVDRLLLRGRGCLGIKSFLTDAAEGRLVATKMPPLDSNRVPSISIYNIGSLLSDRELARPPRGRSLMKSKIKSILEDSLVLKCTWTDSCGDISTISWRNENAFVCGATAHSDHHNMQYNKSGNLLLGSLTTNVVQEVPDHRIPRPRVESQQNRENSLHSMRETQDPWLYTSVVASSYSDFNNHNLTFTASFDKTVKIWRISEHGHSMALLGTWEHKHIVNFVVTSRLHGRVATAADVSVDAIRVYQLPLEVGDVTSSTYHTYNGSRALEQAQHEAQQLVETKWAYYPATIQWGKCKEVKDLLLVGYSPRSLTGDDSDIPEDRKNTGELCLWDIARPDRKIIIPAVRLQNVFEVQWHPTQACFIAATSPSGSCDSNTLTQIRVFVRTLGGEYDYTQTKTLDCSAPDINEITIMPNSTHHSYVTASCTDNNIYVWDTATGDDSAIHVLRHNEPLVTHQDQDLLADGAEGVRFTCWGRTADRLYTGSTDGTVKAWNVRSSEDTFIRDVLKVPGQISSGAFSPNFSKLLIGDATGKIHLLSYDDSDLAGSASVNFTPIQFLQNPSGETKHVVALEELLGKGVFKKHPDPYLGVVQGPNYYKLNLFSPSDHEELDISKPLKWDVFQNQECLHPRSAQLREINSFPRLSQVRPSGLEGHARNLKWEASLRQEARARKLELQWDFTTYDLEDSPDDLKLFSNLSL</sequence>
<evidence type="ECO:0000256" key="5">
    <source>
        <dbReference type="SAM" id="MobiDB-lite"/>
    </source>
</evidence>
<dbReference type="PROSITE" id="PS50082">
    <property type="entry name" value="WD_REPEATS_2"/>
    <property type="match status" value="1"/>
</dbReference>
<organism evidence="6 7">
    <name type="scientific">Amylocarpus encephaloides</name>
    <dbReference type="NCBI Taxonomy" id="45428"/>
    <lineage>
        <taxon>Eukaryota</taxon>
        <taxon>Fungi</taxon>
        <taxon>Dikarya</taxon>
        <taxon>Ascomycota</taxon>
        <taxon>Pezizomycotina</taxon>
        <taxon>Leotiomycetes</taxon>
        <taxon>Helotiales</taxon>
        <taxon>Helotiales incertae sedis</taxon>
        <taxon>Amylocarpus</taxon>
    </lineage>
</organism>
<feature type="region of interest" description="Disordered" evidence="5">
    <location>
        <begin position="1"/>
        <end position="40"/>
    </location>
</feature>
<evidence type="ECO:0000256" key="4">
    <source>
        <dbReference type="PROSITE-ProRule" id="PRU00221"/>
    </source>
</evidence>
<dbReference type="Gene3D" id="2.130.10.10">
    <property type="entry name" value="YVTN repeat-like/Quinoprotein amine dehydrogenase"/>
    <property type="match status" value="1"/>
</dbReference>
<evidence type="ECO:0000313" key="7">
    <source>
        <dbReference type="Proteomes" id="UP000824998"/>
    </source>
</evidence>
<dbReference type="SUPFAM" id="SSF101908">
    <property type="entry name" value="Putative isomerase YbhE"/>
    <property type="match status" value="1"/>
</dbReference>
<dbReference type="OrthoDB" id="10248252at2759"/>
<dbReference type="InterPro" id="IPR037588">
    <property type="entry name" value="MLST8"/>
</dbReference>
<evidence type="ECO:0000256" key="2">
    <source>
        <dbReference type="ARBA" id="ARBA00022574"/>
    </source>
</evidence>
<keyword evidence="3" id="KW-0677">Repeat</keyword>
<dbReference type="EMBL" id="MU252308">
    <property type="protein sequence ID" value="KAG9227969.1"/>
    <property type="molecule type" value="Genomic_DNA"/>
</dbReference>
<comment type="similarity">
    <text evidence="1">Belongs to the WD repeat LST8 family.</text>
</comment>
<reference evidence="6" key="1">
    <citation type="journal article" date="2021" name="IMA Fungus">
        <title>Genomic characterization of three marine fungi, including Emericellopsis atlantica sp. nov. with signatures of a generalist lifestyle and marine biomass degradation.</title>
        <authorList>
            <person name="Hagestad O.C."/>
            <person name="Hou L."/>
            <person name="Andersen J.H."/>
            <person name="Hansen E.H."/>
            <person name="Altermark B."/>
            <person name="Li C."/>
            <person name="Kuhnert E."/>
            <person name="Cox R.J."/>
            <person name="Crous P.W."/>
            <person name="Spatafora J.W."/>
            <person name="Lail K."/>
            <person name="Amirebrahimi M."/>
            <person name="Lipzen A."/>
            <person name="Pangilinan J."/>
            <person name="Andreopoulos W."/>
            <person name="Hayes R.D."/>
            <person name="Ng V."/>
            <person name="Grigoriev I.V."/>
            <person name="Jackson S.A."/>
            <person name="Sutton T.D.S."/>
            <person name="Dobson A.D.W."/>
            <person name="Rama T."/>
        </authorList>
    </citation>
    <scope>NUCLEOTIDE SEQUENCE</scope>
    <source>
        <strain evidence="6">TRa018bII</strain>
    </source>
</reference>
<evidence type="ECO:0000256" key="1">
    <source>
        <dbReference type="ARBA" id="ARBA00009890"/>
    </source>
</evidence>
<dbReference type="InterPro" id="IPR019775">
    <property type="entry name" value="WD40_repeat_CS"/>
</dbReference>
<dbReference type="GO" id="GO:0032956">
    <property type="term" value="P:regulation of actin cytoskeleton organization"/>
    <property type="evidence" value="ECO:0007669"/>
    <property type="project" value="TreeGrafter"/>
</dbReference>
<dbReference type="GO" id="GO:0031932">
    <property type="term" value="C:TORC2 complex"/>
    <property type="evidence" value="ECO:0007669"/>
    <property type="project" value="InterPro"/>
</dbReference>
<keyword evidence="2 4" id="KW-0853">WD repeat</keyword>
<dbReference type="InterPro" id="IPR001680">
    <property type="entry name" value="WD40_rpt"/>
</dbReference>
<comment type="caution">
    <text evidence="6">The sequence shown here is derived from an EMBL/GenBank/DDBJ whole genome shotgun (WGS) entry which is preliminary data.</text>
</comment>